<feature type="compositionally biased region" description="Acidic residues" evidence="1">
    <location>
        <begin position="215"/>
        <end position="225"/>
    </location>
</feature>
<keyword evidence="3" id="KW-1185">Reference proteome</keyword>
<gene>
    <name evidence="2" type="ORF">B0T20DRAFT_421025</name>
</gene>
<dbReference type="Proteomes" id="UP001281003">
    <property type="component" value="Unassembled WGS sequence"/>
</dbReference>
<protein>
    <submittedName>
        <fullName evidence="2">Uncharacterized protein</fullName>
    </submittedName>
</protein>
<feature type="compositionally biased region" description="Basic residues" evidence="1">
    <location>
        <begin position="229"/>
        <end position="238"/>
    </location>
</feature>
<feature type="region of interest" description="Disordered" evidence="1">
    <location>
        <begin position="11"/>
        <end position="122"/>
    </location>
</feature>
<feature type="compositionally biased region" description="Pro residues" evidence="1">
    <location>
        <begin position="58"/>
        <end position="68"/>
    </location>
</feature>
<proteinExistence type="predicted"/>
<feature type="region of interest" description="Disordered" evidence="1">
    <location>
        <begin position="210"/>
        <end position="244"/>
    </location>
</feature>
<evidence type="ECO:0000313" key="2">
    <source>
        <dbReference type="EMBL" id="KAK3392397.1"/>
    </source>
</evidence>
<accession>A0AAE0P301</accession>
<organism evidence="2 3">
    <name type="scientific">Sordaria brevicollis</name>
    <dbReference type="NCBI Taxonomy" id="83679"/>
    <lineage>
        <taxon>Eukaryota</taxon>
        <taxon>Fungi</taxon>
        <taxon>Dikarya</taxon>
        <taxon>Ascomycota</taxon>
        <taxon>Pezizomycotina</taxon>
        <taxon>Sordariomycetes</taxon>
        <taxon>Sordariomycetidae</taxon>
        <taxon>Sordariales</taxon>
        <taxon>Sordariaceae</taxon>
        <taxon>Sordaria</taxon>
    </lineage>
</organism>
<reference evidence="2" key="1">
    <citation type="journal article" date="2023" name="Mol. Phylogenet. Evol.">
        <title>Genome-scale phylogeny and comparative genomics of the fungal order Sordariales.</title>
        <authorList>
            <person name="Hensen N."/>
            <person name="Bonometti L."/>
            <person name="Westerberg I."/>
            <person name="Brannstrom I.O."/>
            <person name="Guillou S."/>
            <person name="Cros-Aarteil S."/>
            <person name="Calhoun S."/>
            <person name="Haridas S."/>
            <person name="Kuo A."/>
            <person name="Mondo S."/>
            <person name="Pangilinan J."/>
            <person name="Riley R."/>
            <person name="LaButti K."/>
            <person name="Andreopoulos B."/>
            <person name="Lipzen A."/>
            <person name="Chen C."/>
            <person name="Yan M."/>
            <person name="Daum C."/>
            <person name="Ng V."/>
            <person name="Clum A."/>
            <person name="Steindorff A."/>
            <person name="Ohm R.A."/>
            <person name="Martin F."/>
            <person name="Silar P."/>
            <person name="Natvig D.O."/>
            <person name="Lalanne C."/>
            <person name="Gautier V."/>
            <person name="Ament-Velasquez S.L."/>
            <person name="Kruys A."/>
            <person name="Hutchinson M.I."/>
            <person name="Powell A.J."/>
            <person name="Barry K."/>
            <person name="Miller A.N."/>
            <person name="Grigoriev I.V."/>
            <person name="Debuchy R."/>
            <person name="Gladieux P."/>
            <person name="Hiltunen Thoren M."/>
            <person name="Johannesson H."/>
        </authorList>
    </citation>
    <scope>NUCLEOTIDE SEQUENCE</scope>
    <source>
        <strain evidence="2">FGSC 1904</strain>
    </source>
</reference>
<evidence type="ECO:0000313" key="3">
    <source>
        <dbReference type="Proteomes" id="UP001281003"/>
    </source>
</evidence>
<name>A0AAE0P301_SORBR</name>
<comment type="caution">
    <text evidence="2">The sequence shown here is derived from an EMBL/GenBank/DDBJ whole genome shotgun (WGS) entry which is preliminary data.</text>
</comment>
<feature type="compositionally biased region" description="Pro residues" evidence="1">
    <location>
        <begin position="30"/>
        <end position="42"/>
    </location>
</feature>
<sequence length="274" mass="30699">MLYLWPLSNPTTAYPYAALGNPPSSSSPAPSLPPKPTPPPTPRLKFSNTVPGNRNPFTSPPPLLPPPTTRTETKVRDVPAESTSNSQQHPSAFFQSQSQPQSSSQPREQPQEQQPSTQRPDINVHLFHPINLDLWPMKWVNNLLVIMETFRNIPDQPLFAPEVEVKEMTDLRMLGPGLSEGIPDKDPEPYALWYLASACAQAWTRLAAPGNDDKGEAEEGGDDGDGEKKKKKTKKKKSSSWETDISVEELRKKTEELYREAKKGKFLFCLSVWR</sequence>
<evidence type="ECO:0000256" key="1">
    <source>
        <dbReference type="SAM" id="MobiDB-lite"/>
    </source>
</evidence>
<dbReference type="AlphaFoldDB" id="A0AAE0P301"/>
<feature type="compositionally biased region" description="Low complexity" evidence="1">
    <location>
        <begin position="86"/>
        <end position="120"/>
    </location>
</feature>
<reference evidence="2" key="2">
    <citation type="submission" date="2023-07" db="EMBL/GenBank/DDBJ databases">
        <authorList>
            <consortium name="Lawrence Berkeley National Laboratory"/>
            <person name="Haridas S."/>
            <person name="Hensen N."/>
            <person name="Bonometti L."/>
            <person name="Westerberg I."/>
            <person name="Brannstrom I.O."/>
            <person name="Guillou S."/>
            <person name="Cros-Aarteil S."/>
            <person name="Calhoun S."/>
            <person name="Kuo A."/>
            <person name="Mondo S."/>
            <person name="Pangilinan J."/>
            <person name="Riley R."/>
            <person name="LaButti K."/>
            <person name="Andreopoulos B."/>
            <person name="Lipzen A."/>
            <person name="Chen C."/>
            <person name="Yanf M."/>
            <person name="Daum C."/>
            <person name="Ng V."/>
            <person name="Clum A."/>
            <person name="Steindorff A."/>
            <person name="Ohm R."/>
            <person name="Martin F."/>
            <person name="Silar P."/>
            <person name="Natvig D."/>
            <person name="Lalanne C."/>
            <person name="Gautier V."/>
            <person name="Ament-velasquez S.L."/>
            <person name="Kruys A."/>
            <person name="Hutchinson M.I."/>
            <person name="Powell A.J."/>
            <person name="Barry K."/>
            <person name="Miller A.N."/>
            <person name="Grigoriev I.V."/>
            <person name="Debuchy R."/>
            <person name="Gladieux P."/>
            <person name="Thoren M.H."/>
            <person name="Johannesson H."/>
        </authorList>
    </citation>
    <scope>NUCLEOTIDE SEQUENCE</scope>
    <source>
        <strain evidence="2">FGSC 1904</strain>
    </source>
</reference>
<dbReference type="EMBL" id="JAUTDP010000011">
    <property type="protein sequence ID" value="KAK3392397.1"/>
    <property type="molecule type" value="Genomic_DNA"/>
</dbReference>